<sequence length="145" mass="16714">MDYVAPMVNKIGIHIEGALMYELQERKVKANREYLKAFRLLNSICQDMANKIQSNKAKTQDLLARTAALQNENSEMEEMANKLEETYEMLYHPVQPYQYLGGCRLLNVEFLELKGFLVQSTASLQDREVLFKYALDATLLLEGIM</sequence>
<name>A0AAF5Q5D7_WUCBA</name>
<organism evidence="2 3">
    <name type="scientific">Wuchereria bancrofti</name>
    <dbReference type="NCBI Taxonomy" id="6293"/>
    <lineage>
        <taxon>Eukaryota</taxon>
        <taxon>Metazoa</taxon>
        <taxon>Ecdysozoa</taxon>
        <taxon>Nematoda</taxon>
        <taxon>Chromadorea</taxon>
        <taxon>Rhabditida</taxon>
        <taxon>Spirurina</taxon>
        <taxon>Spiruromorpha</taxon>
        <taxon>Filarioidea</taxon>
        <taxon>Onchocercidae</taxon>
        <taxon>Wuchereria</taxon>
    </lineage>
</organism>
<reference evidence="3" key="3">
    <citation type="submission" date="2024-02" db="UniProtKB">
        <authorList>
            <consortium name="WormBaseParasite"/>
        </authorList>
    </citation>
    <scope>IDENTIFICATION</scope>
    <source>
        <strain evidence="3">pt0022</strain>
    </source>
</reference>
<keyword evidence="1" id="KW-0175">Coiled coil</keyword>
<dbReference type="WBParaSite" id="mrna-Wban_10817">
    <property type="protein sequence ID" value="mrna-Wban_10817"/>
    <property type="gene ID" value="Wban_10817"/>
</dbReference>
<reference evidence="2" key="2">
    <citation type="journal article" date="2016" name="Mol. Ecol.">
        <title>Population genomics of the filarial nematode parasite Wuchereria bancrofti from mosquitoes.</title>
        <authorList>
            <person name="Small S.T."/>
            <person name="Reimer L.J."/>
            <person name="Tisch D.J."/>
            <person name="King C.L."/>
            <person name="Christensen B.M."/>
            <person name="Siba P.M."/>
            <person name="Kazura J.W."/>
            <person name="Serre D."/>
            <person name="Zimmerman P.A."/>
        </authorList>
    </citation>
    <scope>NUCLEOTIDE SEQUENCE</scope>
    <source>
        <strain evidence="2">pt0022</strain>
    </source>
</reference>
<proteinExistence type="predicted"/>
<reference evidence="2" key="1">
    <citation type="submission" date="2015-03" db="EMBL/GenBank/DDBJ databases">
        <title>Wuchereria bancrofti Genome Sequencing Papua New Guinea Strain.</title>
        <authorList>
            <person name="Small S.T."/>
            <person name="Serre D."/>
            <person name="Zimmerman P.A."/>
        </authorList>
    </citation>
    <scope>NUCLEOTIDE SEQUENCE [LARGE SCALE GENOMIC DNA]</scope>
    <source>
        <strain evidence="2">pt0022</strain>
    </source>
</reference>
<feature type="coiled-coil region" evidence="1">
    <location>
        <begin position="59"/>
        <end position="89"/>
    </location>
</feature>
<evidence type="ECO:0000256" key="1">
    <source>
        <dbReference type="SAM" id="Coils"/>
    </source>
</evidence>
<evidence type="ECO:0000313" key="2">
    <source>
        <dbReference type="Proteomes" id="UP000093561"/>
    </source>
</evidence>
<accession>A0AAF5Q5D7</accession>
<dbReference type="Proteomes" id="UP000093561">
    <property type="component" value="Unassembled WGS sequence"/>
</dbReference>
<protein>
    <submittedName>
        <fullName evidence="3">Uncharacterized protein</fullName>
    </submittedName>
</protein>
<dbReference type="AlphaFoldDB" id="A0AAF5Q5D7"/>
<evidence type="ECO:0000313" key="3">
    <source>
        <dbReference type="WBParaSite" id="mrna-Wban_10817"/>
    </source>
</evidence>